<reference evidence="2 3" key="1">
    <citation type="submission" date="2019-04" db="EMBL/GenBank/DDBJ databases">
        <title>An improved genome assembly and genetic linkage map for asparagus bean, Vigna unguiculata ssp. sesquipedialis.</title>
        <authorList>
            <person name="Xia Q."/>
            <person name="Zhang R."/>
            <person name="Dong Y."/>
        </authorList>
    </citation>
    <scope>NUCLEOTIDE SEQUENCE [LARGE SCALE GENOMIC DNA]</scope>
    <source>
        <tissue evidence="2">Leaf</tissue>
    </source>
</reference>
<evidence type="ECO:0000313" key="1">
    <source>
        <dbReference type="EMBL" id="QCD96050.1"/>
    </source>
</evidence>
<dbReference type="EMBL" id="CP039350">
    <property type="protein sequence ID" value="QCD96529.1"/>
    <property type="molecule type" value="Genomic_DNA"/>
</dbReference>
<evidence type="ECO:0000313" key="2">
    <source>
        <dbReference type="EMBL" id="QCD96529.1"/>
    </source>
</evidence>
<keyword evidence="3" id="KW-1185">Reference proteome</keyword>
<protein>
    <submittedName>
        <fullName evidence="2">Uncharacterized protein</fullName>
    </submittedName>
</protein>
<organism evidence="2 3">
    <name type="scientific">Vigna unguiculata</name>
    <name type="common">Cowpea</name>
    <dbReference type="NCBI Taxonomy" id="3917"/>
    <lineage>
        <taxon>Eukaryota</taxon>
        <taxon>Viridiplantae</taxon>
        <taxon>Streptophyta</taxon>
        <taxon>Embryophyta</taxon>
        <taxon>Tracheophyta</taxon>
        <taxon>Spermatophyta</taxon>
        <taxon>Magnoliopsida</taxon>
        <taxon>eudicotyledons</taxon>
        <taxon>Gunneridae</taxon>
        <taxon>Pentapetalae</taxon>
        <taxon>rosids</taxon>
        <taxon>fabids</taxon>
        <taxon>Fabales</taxon>
        <taxon>Fabaceae</taxon>
        <taxon>Papilionoideae</taxon>
        <taxon>50 kb inversion clade</taxon>
        <taxon>NPAAA clade</taxon>
        <taxon>indigoferoid/millettioid clade</taxon>
        <taxon>Phaseoleae</taxon>
        <taxon>Vigna</taxon>
    </lineage>
</organism>
<dbReference type="Proteomes" id="UP000501690">
    <property type="component" value="Linkage Group LG6"/>
</dbReference>
<dbReference type="AlphaFoldDB" id="A0A4D6M586"/>
<evidence type="ECO:0000313" key="3">
    <source>
        <dbReference type="Proteomes" id="UP000501690"/>
    </source>
</evidence>
<name>A0A4D6M586_VIGUN</name>
<gene>
    <name evidence="2" type="ORF">DEO72_LG6g1233</name>
    <name evidence="1" type="ORF">DEO72_LG6g752</name>
</gene>
<accession>A0A4D6M586</accession>
<sequence length="90" mass="9628">MQEDGTQLTVVLLDGVEDGMEDAGAIEARAVVAMAAVTFLRGDWCIRWLSCCNGDHAATAVQMAREDEEWRAAAMAAGAGRRRLNCGGRT</sequence>
<proteinExistence type="predicted"/>
<dbReference type="EMBL" id="CP039350">
    <property type="protein sequence ID" value="QCD96050.1"/>
    <property type="molecule type" value="Genomic_DNA"/>
</dbReference>